<comment type="caution">
    <text evidence="2">The sequence shown here is derived from an EMBL/GenBank/DDBJ whole genome shotgun (WGS) entry which is preliminary data.</text>
</comment>
<evidence type="ECO:0000313" key="2">
    <source>
        <dbReference type="EMBL" id="KAK6996749.1"/>
    </source>
</evidence>
<dbReference type="InterPro" id="IPR057688">
    <property type="entry name" value="DUF7928"/>
</dbReference>
<dbReference type="Proteomes" id="UP001362999">
    <property type="component" value="Unassembled WGS sequence"/>
</dbReference>
<name>A0AAV9ZZN6_9AGAR</name>
<feature type="non-terminal residue" evidence="2">
    <location>
        <position position="1"/>
    </location>
</feature>
<dbReference type="Pfam" id="PF25550">
    <property type="entry name" value="DUF7928"/>
    <property type="match status" value="1"/>
</dbReference>
<organism evidence="2 3">
    <name type="scientific">Favolaschia claudopus</name>
    <dbReference type="NCBI Taxonomy" id="2862362"/>
    <lineage>
        <taxon>Eukaryota</taxon>
        <taxon>Fungi</taxon>
        <taxon>Dikarya</taxon>
        <taxon>Basidiomycota</taxon>
        <taxon>Agaricomycotina</taxon>
        <taxon>Agaricomycetes</taxon>
        <taxon>Agaricomycetidae</taxon>
        <taxon>Agaricales</taxon>
        <taxon>Marasmiineae</taxon>
        <taxon>Mycenaceae</taxon>
        <taxon>Favolaschia</taxon>
    </lineage>
</organism>
<reference evidence="2 3" key="1">
    <citation type="journal article" date="2024" name="J Genomics">
        <title>Draft genome sequencing and assembly of Favolaschia claudopus CIRM-BRFM 2984 isolated from oak limbs.</title>
        <authorList>
            <person name="Navarro D."/>
            <person name="Drula E."/>
            <person name="Chaduli D."/>
            <person name="Cazenave R."/>
            <person name="Ahrendt S."/>
            <person name="Wang J."/>
            <person name="Lipzen A."/>
            <person name="Daum C."/>
            <person name="Barry K."/>
            <person name="Grigoriev I.V."/>
            <person name="Favel A."/>
            <person name="Rosso M.N."/>
            <person name="Martin F."/>
        </authorList>
    </citation>
    <scope>NUCLEOTIDE SEQUENCE [LARGE SCALE GENOMIC DNA]</scope>
    <source>
        <strain evidence="2 3">CIRM-BRFM 2984</strain>
    </source>
</reference>
<evidence type="ECO:0000259" key="1">
    <source>
        <dbReference type="Pfam" id="PF25550"/>
    </source>
</evidence>
<accession>A0AAV9ZZN6</accession>
<protein>
    <recommendedName>
        <fullName evidence="1">DUF7928 domain-containing protein</fullName>
    </recommendedName>
</protein>
<feature type="domain" description="DUF7928" evidence="1">
    <location>
        <begin position="1"/>
        <end position="116"/>
    </location>
</feature>
<keyword evidence="3" id="KW-1185">Reference proteome</keyword>
<gene>
    <name evidence="2" type="ORF">R3P38DRAFT_2354004</name>
</gene>
<dbReference type="EMBL" id="JAWWNJ010000096">
    <property type="protein sequence ID" value="KAK6996749.1"/>
    <property type="molecule type" value="Genomic_DNA"/>
</dbReference>
<feature type="non-terminal residue" evidence="2">
    <location>
        <position position="116"/>
    </location>
</feature>
<proteinExistence type="predicted"/>
<dbReference type="AlphaFoldDB" id="A0AAV9ZZN6"/>
<sequence>YLFKRTQGDAWFKPSEENVFAGVCLCVETGCFRVFPYGNPYLLPFEAAVGALNPLVAIKVCVYREPNARERSFDDAPCIYISHDTRIHILDSMAHLPQAEKDQCGAFLRDERVLIV</sequence>
<evidence type="ECO:0000313" key="3">
    <source>
        <dbReference type="Proteomes" id="UP001362999"/>
    </source>
</evidence>